<reference evidence="1 2" key="2">
    <citation type="submission" date="2018-06" db="EMBL/GenBank/DDBJ databases">
        <title>Sequencing of bacterial isolates from soil warming experiment in Harvard Forest, Massachusetts, USA.</title>
        <authorList>
            <person name="Deangelis K.PhD."/>
        </authorList>
    </citation>
    <scope>NUCLEOTIDE SEQUENCE [LARGE SCALE GENOMIC DNA]</scope>
    <source>
        <strain evidence="1 2">GAS496</strain>
    </source>
</reference>
<proteinExistence type="predicted"/>
<evidence type="ECO:0000313" key="2">
    <source>
        <dbReference type="Proteomes" id="UP000247781"/>
    </source>
</evidence>
<dbReference type="AlphaFoldDB" id="A0A318H547"/>
<dbReference type="EMBL" id="QJJU01000041">
    <property type="protein sequence ID" value="PXW99156.1"/>
    <property type="molecule type" value="Genomic_DNA"/>
</dbReference>
<comment type="caution">
    <text evidence="1">The sequence shown here is derived from an EMBL/GenBank/DDBJ whole genome shotgun (WGS) entry which is preliminary data.</text>
</comment>
<keyword evidence="2" id="KW-1185">Reference proteome</keyword>
<accession>A0A318H547</accession>
<evidence type="ECO:0000313" key="1">
    <source>
        <dbReference type="EMBL" id="PXW99156.1"/>
    </source>
</evidence>
<organism evidence="1 2">
    <name type="scientific">Mycolicibacterium moriokaense</name>
    <dbReference type="NCBI Taxonomy" id="39691"/>
    <lineage>
        <taxon>Bacteria</taxon>
        <taxon>Bacillati</taxon>
        <taxon>Actinomycetota</taxon>
        <taxon>Actinomycetes</taxon>
        <taxon>Mycobacteriales</taxon>
        <taxon>Mycobacteriaceae</taxon>
        <taxon>Mycolicibacterium</taxon>
    </lineage>
</organism>
<protein>
    <submittedName>
        <fullName evidence="1">Uncharacterized protein</fullName>
    </submittedName>
</protein>
<sequence length="145" mass="15500">MELLAGHAPIALPPPASPVNYRRVLRAVQATVDPSAGALVVTSAAPVRITLFADVSVLAEYEYREPSLDQDDRIRWFGHDAANRGNSKIMLDIPVAVADPTGIEVYGAVVVGNRLFGIDPAATLQPDAPAGAVIVREYEPHPQPR</sequence>
<gene>
    <name evidence="1" type="ORF">C8E89_14118</name>
</gene>
<name>A0A318H547_9MYCO</name>
<dbReference type="Proteomes" id="UP000247781">
    <property type="component" value="Unassembled WGS sequence"/>
</dbReference>
<reference evidence="2" key="1">
    <citation type="submission" date="2018-05" db="EMBL/GenBank/DDBJ databases">
        <authorList>
            <person name="Deangelis K."/>
            <person name="Huntemann M."/>
            <person name="Clum A."/>
            <person name="Pillay M."/>
            <person name="Palaniappan K."/>
            <person name="Varghese N."/>
            <person name="Mikhailova N."/>
            <person name="Stamatis D."/>
            <person name="Reddy T."/>
            <person name="Daum C."/>
            <person name="Shapiro N."/>
            <person name="Ivanova N."/>
            <person name="Kyrpides N."/>
            <person name="Woyke T."/>
        </authorList>
    </citation>
    <scope>NUCLEOTIDE SEQUENCE [LARGE SCALE GENOMIC DNA]</scope>
    <source>
        <strain evidence="2">GAS496</strain>
    </source>
</reference>